<dbReference type="Pfam" id="PF09376">
    <property type="entry name" value="NurA"/>
    <property type="match status" value="1"/>
</dbReference>
<dbReference type="EMBL" id="JH597761">
    <property type="protein sequence ID" value="EHP69881.1"/>
    <property type="molecule type" value="Genomic_DNA"/>
</dbReference>
<dbReference type="RefSeq" id="WP_009070094.1">
    <property type="nucleotide sequence ID" value="NZ_JH597761.1"/>
</dbReference>
<keyword evidence="3" id="KW-1185">Reference proteome</keyword>
<dbReference type="InterPro" id="IPR018977">
    <property type="entry name" value="NurA_domain"/>
</dbReference>
<gene>
    <name evidence="2" type="ORF">MetMK1DRAFT_00003830</name>
</gene>
<sequence>MEREIRQLASKLRELRHLLPREFFDLTFTEPGEPEIGETEIVSLTPQLAPPKGLRFSYLDSSTRFFRLQGLDVAVITLHMGGGRTVQVPIHGGKFIYLRSRLEVLKGLEPLSFVQVKDRLGKYYTQEYKADNIGDEGRVTLENSALQQCRDVTLLDGPLLVTAVFGGHYGQVMDALNQERLTVIKGREVVGVVKRLEYSHWLYRALRDKFTGKVNDVTVLDLLHTKYGGEVFGPFLLRHRVDRYAYYFRVETVKGPSYFRVESLDRELLERVAPELRRRLTANGIPYEIELADRISKRLSASAYLILFQHLRDMELHYDTRLGVDQALRDLEP</sequence>
<evidence type="ECO:0000313" key="2">
    <source>
        <dbReference type="EMBL" id="EHP69881.1"/>
    </source>
</evidence>
<accession>H2C4T9</accession>
<dbReference type="SMART" id="SM00933">
    <property type="entry name" value="NurA"/>
    <property type="match status" value="1"/>
</dbReference>
<dbReference type="Proteomes" id="UP000003980">
    <property type="component" value="Unassembled WGS sequence"/>
</dbReference>
<protein>
    <submittedName>
        <fullName evidence="2">NurA domain-containing protein</fullName>
    </submittedName>
</protein>
<organism evidence="2 3">
    <name type="scientific">Metallosphaera yellowstonensis MK1</name>
    <dbReference type="NCBI Taxonomy" id="671065"/>
    <lineage>
        <taxon>Archaea</taxon>
        <taxon>Thermoproteota</taxon>
        <taxon>Thermoprotei</taxon>
        <taxon>Sulfolobales</taxon>
        <taxon>Sulfolobaceae</taxon>
        <taxon>Metallosphaera</taxon>
    </lineage>
</organism>
<dbReference type="OrthoDB" id="43793at2157"/>
<evidence type="ECO:0000259" key="1">
    <source>
        <dbReference type="SMART" id="SM00933"/>
    </source>
</evidence>
<name>H2C4T9_9CREN</name>
<dbReference type="HOGENOM" id="CLU_066378_0_0_2"/>
<feature type="domain" description="NurA" evidence="1">
    <location>
        <begin position="54"/>
        <end position="298"/>
    </location>
</feature>
<dbReference type="AlphaFoldDB" id="H2C4T9"/>
<dbReference type="eggNOG" id="arCOG00287">
    <property type="taxonomic scope" value="Archaea"/>
</dbReference>
<reference evidence="2 3" key="1">
    <citation type="submission" date="2012-01" db="EMBL/GenBank/DDBJ databases">
        <title>Improved High-Quality Draft sequence of Metallosphaera yellowstonensis MK1.</title>
        <authorList>
            <consortium name="US DOE Joint Genome Institute"/>
            <person name="Lucas S."/>
            <person name="Han J."/>
            <person name="Cheng J.-F."/>
            <person name="Goodwin L."/>
            <person name="Pitluck S."/>
            <person name="Peters L."/>
            <person name="Teshima H."/>
            <person name="Detter J.C."/>
            <person name="Han C."/>
            <person name="Tapia R."/>
            <person name="Land M."/>
            <person name="Hauser L."/>
            <person name="Kyrpides N."/>
            <person name="Kozubal M."/>
            <person name="Macur R.E."/>
            <person name="Jay Z."/>
            <person name="Inskeep W."/>
            <person name="Woyke T."/>
        </authorList>
    </citation>
    <scope>NUCLEOTIDE SEQUENCE [LARGE SCALE GENOMIC DNA]</scope>
    <source>
        <strain evidence="2 3">MK1</strain>
    </source>
</reference>
<evidence type="ECO:0000313" key="3">
    <source>
        <dbReference type="Proteomes" id="UP000003980"/>
    </source>
</evidence>
<proteinExistence type="predicted"/>